<evidence type="ECO:0000259" key="1">
    <source>
        <dbReference type="PROSITE" id="PS50801"/>
    </source>
</evidence>
<name>A0A1W9Z0Y0_MYCBA</name>
<dbReference type="InterPro" id="IPR002645">
    <property type="entry name" value="STAS_dom"/>
</dbReference>
<dbReference type="InterPro" id="IPR036513">
    <property type="entry name" value="STAS_dom_sf"/>
</dbReference>
<dbReference type="SUPFAM" id="SSF52091">
    <property type="entry name" value="SpoIIaa-like"/>
    <property type="match status" value="1"/>
</dbReference>
<dbReference type="Pfam" id="PF14417">
    <property type="entry name" value="MEDS"/>
    <property type="match status" value="1"/>
</dbReference>
<evidence type="ECO:0000313" key="3">
    <source>
        <dbReference type="Proteomes" id="UP000192366"/>
    </source>
</evidence>
<dbReference type="Proteomes" id="UP000192366">
    <property type="component" value="Unassembled WGS sequence"/>
</dbReference>
<accession>A0A1W9Z0Y0</accession>
<protein>
    <recommendedName>
        <fullName evidence="1">STAS domain-containing protein</fullName>
    </recommendedName>
</protein>
<comment type="caution">
    <text evidence="2">The sequence shown here is derived from an EMBL/GenBank/DDBJ whole genome shotgun (WGS) entry which is preliminary data.</text>
</comment>
<evidence type="ECO:0000313" key="2">
    <source>
        <dbReference type="EMBL" id="ORA05954.1"/>
    </source>
</evidence>
<dbReference type="InterPro" id="IPR025847">
    <property type="entry name" value="MEDS_domain"/>
</dbReference>
<dbReference type="AlphaFoldDB" id="A0A1W9Z0Y0"/>
<dbReference type="PROSITE" id="PS50801">
    <property type="entry name" value="STAS"/>
    <property type="match status" value="1"/>
</dbReference>
<gene>
    <name evidence="2" type="ORF">BST17_06295</name>
</gene>
<dbReference type="Gene3D" id="3.30.750.24">
    <property type="entry name" value="STAS domain"/>
    <property type="match status" value="1"/>
</dbReference>
<proteinExistence type="predicted"/>
<sequence>MRASRVLDSVEGYGRHDHLCLAFDNADEYAARAHDFLADGLAQGLQVHYVFDGGTHTDASIQSIRDRLFAELAPRRADALKVTSIWSTYGVGHVVSAEDQIAVYAKATSAALAAGFTGFRVAADITALVTTPEQLDAVAHYEHLIDRYMSRHPMSAMCAYDRSVLGSGAVTRVGCIHPVSNVGTSFRWHAADPVASPTSEAVALALTGEVDRSTYDLLRAALDRTDIARGQPVVLDVAGLTFVDHHALAAVDDLGRRYDTQIAVLNAGHMVGRIAEIMEFEHLTIGRPE</sequence>
<dbReference type="OrthoDB" id="5179750at2"/>
<keyword evidence="3" id="KW-1185">Reference proteome</keyword>
<organism evidence="2 3">
    <name type="scientific">Mycolicibacterium bacteremicum</name>
    <name type="common">Mycobacterium bacteremicum</name>
    <dbReference type="NCBI Taxonomy" id="564198"/>
    <lineage>
        <taxon>Bacteria</taxon>
        <taxon>Bacillati</taxon>
        <taxon>Actinomycetota</taxon>
        <taxon>Actinomycetes</taxon>
        <taxon>Mycobacteriales</taxon>
        <taxon>Mycobacteriaceae</taxon>
        <taxon>Mycolicibacterium</taxon>
    </lineage>
</organism>
<dbReference type="RefSeq" id="WP_083056232.1">
    <property type="nucleotide sequence ID" value="NZ_JACKVM010000008.1"/>
</dbReference>
<reference evidence="2 3" key="1">
    <citation type="submission" date="2017-02" db="EMBL/GenBank/DDBJ databases">
        <title>The new phylogeny of genus Mycobacterium.</title>
        <authorList>
            <person name="Tortoli E."/>
            <person name="Trovato A."/>
            <person name="Cirillo D.M."/>
        </authorList>
    </citation>
    <scope>NUCLEOTIDE SEQUENCE [LARGE SCALE GENOMIC DNA]</scope>
    <source>
        <strain evidence="2 3">DSM 45578</strain>
    </source>
</reference>
<dbReference type="EMBL" id="MVHJ01000004">
    <property type="protein sequence ID" value="ORA05954.1"/>
    <property type="molecule type" value="Genomic_DNA"/>
</dbReference>
<dbReference type="STRING" id="564198.BST17_06295"/>
<feature type="domain" description="STAS" evidence="1">
    <location>
        <begin position="191"/>
        <end position="289"/>
    </location>
</feature>